<evidence type="ECO:0000313" key="3">
    <source>
        <dbReference type="Proteomes" id="UP000198680"/>
    </source>
</evidence>
<dbReference type="RefSeq" id="WP_091216606.1">
    <property type="nucleotide sequence ID" value="NZ_FNHE01000004.1"/>
</dbReference>
<sequence length="75" mass="7817">MTEGNMTGRPYGGANERPDDDVLPGERPEEDLVGPPSQQEEPRAARDGEMSTSPGETGSGVPDTDHPLGGRQGGN</sequence>
<dbReference type="OrthoDB" id="5192343at2"/>
<gene>
    <name evidence="2" type="ORF">SAMN05660642_01771</name>
</gene>
<accession>A0A1G9R4J0</accession>
<reference evidence="3" key="1">
    <citation type="submission" date="2016-10" db="EMBL/GenBank/DDBJ databases">
        <authorList>
            <person name="Varghese N."/>
            <person name="Submissions S."/>
        </authorList>
    </citation>
    <scope>NUCLEOTIDE SEQUENCE [LARGE SCALE GENOMIC DNA]</scope>
    <source>
        <strain evidence="3">DSM 45419</strain>
    </source>
</reference>
<proteinExistence type="predicted"/>
<protein>
    <submittedName>
        <fullName evidence="2">Uncharacterized protein</fullName>
    </submittedName>
</protein>
<evidence type="ECO:0000256" key="1">
    <source>
        <dbReference type="SAM" id="MobiDB-lite"/>
    </source>
</evidence>
<feature type="region of interest" description="Disordered" evidence="1">
    <location>
        <begin position="1"/>
        <end position="75"/>
    </location>
</feature>
<name>A0A1G9R4J0_9ACTN</name>
<feature type="compositionally biased region" description="Basic and acidic residues" evidence="1">
    <location>
        <begin position="40"/>
        <end position="49"/>
    </location>
</feature>
<organism evidence="2 3">
    <name type="scientific">Geodermatophilus siccatus</name>
    <dbReference type="NCBI Taxonomy" id="1137991"/>
    <lineage>
        <taxon>Bacteria</taxon>
        <taxon>Bacillati</taxon>
        <taxon>Actinomycetota</taxon>
        <taxon>Actinomycetes</taxon>
        <taxon>Geodermatophilales</taxon>
        <taxon>Geodermatophilaceae</taxon>
        <taxon>Geodermatophilus</taxon>
    </lineage>
</organism>
<dbReference type="STRING" id="1137991.SAMN05660642_01771"/>
<keyword evidence="3" id="KW-1185">Reference proteome</keyword>
<dbReference type="Proteomes" id="UP000198680">
    <property type="component" value="Unassembled WGS sequence"/>
</dbReference>
<dbReference type="AlphaFoldDB" id="A0A1G9R4J0"/>
<feature type="compositionally biased region" description="Acidic residues" evidence="1">
    <location>
        <begin position="18"/>
        <end position="32"/>
    </location>
</feature>
<evidence type="ECO:0000313" key="2">
    <source>
        <dbReference type="EMBL" id="SDM18133.1"/>
    </source>
</evidence>
<dbReference type="EMBL" id="FNHE01000004">
    <property type="protein sequence ID" value="SDM18133.1"/>
    <property type="molecule type" value="Genomic_DNA"/>
</dbReference>